<dbReference type="EMBL" id="JAPFFM010000002">
    <property type="protein sequence ID" value="KAJ6770873.1"/>
    <property type="molecule type" value="Genomic_DNA"/>
</dbReference>
<name>A0A9Q0WRP3_9ROSI</name>
<evidence type="ECO:0008006" key="3">
    <source>
        <dbReference type="Google" id="ProtNLM"/>
    </source>
</evidence>
<reference evidence="1" key="1">
    <citation type="submission" date="2022-11" db="EMBL/GenBank/DDBJ databases">
        <authorList>
            <person name="Hyden B.L."/>
            <person name="Feng K."/>
            <person name="Yates T."/>
            <person name="Jawdy S."/>
            <person name="Smart L.B."/>
            <person name="Muchero W."/>
        </authorList>
    </citation>
    <scope>NUCLEOTIDE SEQUENCE</scope>
    <source>
        <tissue evidence="1">Shoot tip</tissue>
    </source>
</reference>
<evidence type="ECO:0000313" key="2">
    <source>
        <dbReference type="Proteomes" id="UP001151752"/>
    </source>
</evidence>
<proteinExistence type="predicted"/>
<accession>A0A9Q0WRP3</accession>
<gene>
    <name evidence="1" type="ORF">OIU74_017344</name>
</gene>
<sequence>MTSHGHVLWPRLNWVHLMQWVEDKFSKRKDFSSILARLTLSTAAYFIWTERNCRVFQEHQKPSGVLAHEALMQIRLLLLNYKGTIPARRRVQWNI</sequence>
<protein>
    <recommendedName>
        <fullName evidence="3">Reverse transcriptase zinc-binding domain-containing protein</fullName>
    </recommendedName>
</protein>
<dbReference type="AlphaFoldDB" id="A0A9Q0WRP3"/>
<evidence type="ECO:0000313" key="1">
    <source>
        <dbReference type="EMBL" id="KAJ6770873.1"/>
    </source>
</evidence>
<dbReference type="Proteomes" id="UP001151752">
    <property type="component" value="Chromosome 10"/>
</dbReference>
<organism evidence="1 2">
    <name type="scientific">Salix koriyanagi</name>
    <dbReference type="NCBI Taxonomy" id="2511006"/>
    <lineage>
        <taxon>Eukaryota</taxon>
        <taxon>Viridiplantae</taxon>
        <taxon>Streptophyta</taxon>
        <taxon>Embryophyta</taxon>
        <taxon>Tracheophyta</taxon>
        <taxon>Spermatophyta</taxon>
        <taxon>Magnoliopsida</taxon>
        <taxon>eudicotyledons</taxon>
        <taxon>Gunneridae</taxon>
        <taxon>Pentapetalae</taxon>
        <taxon>rosids</taxon>
        <taxon>fabids</taxon>
        <taxon>Malpighiales</taxon>
        <taxon>Salicaceae</taxon>
        <taxon>Saliceae</taxon>
        <taxon>Salix</taxon>
    </lineage>
</organism>
<keyword evidence="2" id="KW-1185">Reference proteome</keyword>
<reference evidence="1" key="2">
    <citation type="journal article" date="2023" name="Int. J. Mol. Sci.">
        <title>De Novo Assembly and Annotation of 11 Diverse Shrub Willow (Salix) Genomes Reveals Novel Gene Organization in Sex-Linked Regions.</title>
        <authorList>
            <person name="Hyden B."/>
            <person name="Feng K."/>
            <person name="Yates T.B."/>
            <person name="Jawdy S."/>
            <person name="Cereghino C."/>
            <person name="Smart L.B."/>
            <person name="Muchero W."/>
        </authorList>
    </citation>
    <scope>NUCLEOTIDE SEQUENCE</scope>
    <source>
        <tissue evidence="1">Shoot tip</tissue>
    </source>
</reference>
<comment type="caution">
    <text evidence="1">The sequence shown here is derived from an EMBL/GenBank/DDBJ whole genome shotgun (WGS) entry which is preliminary data.</text>
</comment>